<accession>A0A0F9MA86</accession>
<comment type="caution">
    <text evidence="1">The sequence shown here is derived from an EMBL/GenBank/DDBJ whole genome shotgun (WGS) entry which is preliminary data.</text>
</comment>
<evidence type="ECO:0000313" key="1">
    <source>
        <dbReference type="EMBL" id="KKM96266.1"/>
    </source>
</evidence>
<reference evidence="1" key="1">
    <citation type="journal article" date="2015" name="Nature">
        <title>Complex archaea that bridge the gap between prokaryotes and eukaryotes.</title>
        <authorList>
            <person name="Spang A."/>
            <person name="Saw J.H."/>
            <person name="Jorgensen S.L."/>
            <person name="Zaremba-Niedzwiedzka K."/>
            <person name="Martijn J."/>
            <person name="Lind A.E."/>
            <person name="van Eijk R."/>
            <person name="Schleper C."/>
            <person name="Guy L."/>
            <person name="Ettema T.J."/>
        </authorList>
    </citation>
    <scope>NUCLEOTIDE SEQUENCE</scope>
</reference>
<dbReference type="EMBL" id="LAZR01005903">
    <property type="protein sequence ID" value="KKM96266.1"/>
    <property type="molecule type" value="Genomic_DNA"/>
</dbReference>
<dbReference type="AlphaFoldDB" id="A0A0F9MA86"/>
<name>A0A0F9MA86_9ZZZZ</name>
<organism evidence="1">
    <name type="scientific">marine sediment metagenome</name>
    <dbReference type="NCBI Taxonomy" id="412755"/>
    <lineage>
        <taxon>unclassified sequences</taxon>
        <taxon>metagenomes</taxon>
        <taxon>ecological metagenomes</taxon>
    </lineage>
</organism>
<gene>
    <name evidence="1" type="ORF">LCGC14_1179780</name>
</gene>
<sequence length="58" mass="6453">MSVRVYAQYIGASALDARYLGTVEESPEYVAETLRNTENISYVTVHGNDVVAYGHKPF</sequence>
<protein>
    <submittedName>
        <fullName evidence="1">Uncharacterized protein</fullName>
    </submittedName>
</protein>
<proteinExistence type="predicted"/>